<evidence type="ECO:0000256" key="7">
    <source>
        <dbReference type="ARBA" id="ARBA00022691"/>
    </source>
</evidence>
<comment type="caution">
    <text evidence="13">The sequence shown here is derived from an EMBL/GenBank/DDBJ whole genome shotgun (WGS) entry which is preliminary data.</text>
</comment>
<gene>
    <name evidence="13" type="ORF">ICT70_07610</name>
</gene>
<evidence type="ECO:0000313" key="14">
    <source>
        <dbReference type="Proteomes" id="UP000632828"/>
    </source>
</evidence>
<organism evidence="13 14">
    <name type="scientific">Pelovirga terrestris</name>
    <dbReference type="NCBI Taxonomy" id="2771352"/>
    <lineage>
        <taxon>Bacteria</taxon>
        <taxon>Pseudomonadati</taxon>
        <taxon>Thermodesulfobacteriota</taxon>
        <taxon>Desulfuromonadia</taxon>
        <taxon>Geobacterales</taxon>
        <taxon>Geobacteraceae</taxon>
        <taxon>Pelovirga</taxon>
    </lineage>
</organism>
<feature type="domain" description="Ribosomal RNA small subunit methyltransferase E methyltransferase" evidence="11">
    <location>
        <begin position="70"/>
        <end position="230"/>
    </location>
</feature>
<dbReference type="GO" id="GO:0005737">
    <property type="term" value="C:cytoplasm"/>
    <property type="evidence" value="ECO:0007669"/>
    <property type="project" value="UniProtKB-SubCell"/>
</dbReference>
<dbReference type="InterPro" id="IPR015947">
    <property type="entry name" value="PUA-like_sf"/>
</dbReference>
<dbReference type="SUPFAM" id="SSF75217">
    <property type="entry name" value="alpha/beta knot"/>
    <property type="match status" value="1"/>
</dbReference>
<dbReference type="CDD" id="cd18084">
    <property type="entry name" value="RsmE-like"/>
    <property type="match status" value="1"/>
</dbReference>
<dbReference type="Gene3D" id="3.40.1280.10">
    <property type="match status" value="1"/>
</dbReference>
<evidence type="ECO:0000313" key="13">
    <source>
        <dbReference type="EMBL" id="MBD1400535.1"/>
    </source>
</evidence>
<dbReference type="InterPro" id="IPR046887">
    <property type="entry name" value="RsmE_PUA-like"/>
</dbReference>
<dbReference type="InterPro" id="IPR029028">
    <property type="entry name" value="Alpha/beta_knot_MTases"/>
</dbReference>
<feature type="domain" description="Ribosomal RNA small subunit methyltransferase E PUA-like" evidence="12">
    <location>
        <begin position="22"/>
        <end position="58"/>
    </location>
</feature>
<evidence type="ECO:0000256" key="6">
    <source>
        <dbReference type="ARBA" id="ARBA00022679"/>
    </source>
</evidence>
<evidence type="ECO:0000256" key="10">
    <source>
        <dbReference type="PIRNR" id="PIRNR015601"/>
    </source>
</evidence>
<proteinExistence type="inferred from homology"/>
<dbReference type="InterPro" id="IPR029026">
    <property type="entry name" value="tRNA_m1G_MTases_N"/>
</dbReference>
<dbReference type="EC" id="2.1.1.193" evidence="10"/>
<dbReference type="Pfam" id="PF20260">
    <property type="entry name" value="PUA_4"/>
    <property type="match status" value="1"/>
</dbReference>
<evidence type="ECO:0000259" key="12">
    <source>
        <dbReference type="Pfam" id="PF20260"/>
    </source>
</evidence>
<keyword evidence="4 10" id="KW-0698">rRNA processing</keyword>
<dbReference type="PANTHER" id="PTHR30027">
    <property type="entry name" value="RIBOSOMAL RNA SMALL SUBUNIT METHYLTRANSFERASE E"/>
    <property type="match status" value="1"/>
</dbReference>
<keyword evidence="7 10" id="KW-0949">S-adenosyl-L-methionine</keyword>
<dbReference type="GO" id="GO:0070475">
    <property type="term" value="P:rRNA base methylation"/>
    <property type="evidence" value="ECO:0007669"/>
    <property type="project" value="TreeGrafter"/>
</dbReference>
<dbReference type="AlphaFoldDB" id="A0A8J6QUP0"/>
<evidence type="ECO:0000256" key="8">
    <source>
        <dbReference type="ARBA" id="ARBA00025699"/>
    </source>
</evidence>
<evidence type="ECO:0000256" key="4">
    <source>
        <dbReference type="ARBA" id="ARBA00022552"/>
    </source>
</evidence>
<dbReference type="SUPFAM" id="SSF88697">
    <property type="entry name" value="PUA domain-like"/>
    <property type="match status" value="1"/>
</dbReference>
<dbReference type="NCBIfam" id="TIGR00046">
    <property type="entry name" value="RsmE family RNA methyltransferase"/>
    <property type="match status" value="1"/>
</dbReference>
<dbReference type="PIRSF" id="PIRSF015601">
    <property type="entry name" value="MTase_slr0722"/>
    <property type="match status" value="1"/>
</dbReference>
<comment type="function">
    <text evidence="8 10">Specifically methylates the N3 position of the uracil ring of uridine 1498 (m3U1498) in 16S rRNA. Acts on the fully assembled 30S ribosomal subunit.</text>
</comment>
<sequence>MRRFLVTDVDFRLNESVLLPEGVQHHLLRVLRLEPGATFRLFDGSGQVADAVLQDGGRACLCRLHDSLPAPCQISLIQGVPKGDKTELILQKGTELGVSQFHLVTTARSVVRFKNRSHQSLRWQKIIEEAARQSGQYHLPRLQCSNSLKDVLGDDPADLKLLLWEKCETPLADVLGDQRYQRISVMVGPEGGITEAEAAEAVSHGYQAASLGPRILRTETAGLAIIAVLQYLYGDLSGNTGSI</sequence>
<dbReference type="Pfam" id="PF04452">
    <property type="entry name" value="Methyltrans_RNA"/>
    <property type="match status" value="1"/>
</dbReference>
<keyword evidence="6 10" id="KW-0808">Transferase</keyword>
<dbReference type="Gene3D" id="2.40.240.20">
    <property type="entry name" value="Hypothetical PUA domain-like, domain 1"/>
    <property type="match status" value="1"/>
</dbReference>
<reference evidence="13" key="1">
    <citation type="submission" date="2020-09" db="EMBL/GenBank/DDBJ databases">
        <title>Pelobacter alkaliphilus sp. nov., a novel anaerobic arsenate-reducing bacterium from terrestrial mud volcano.</title>
        <authorList>
            <person name="Khomyakova M.A."/>
            <person name="Merkel A.Y."/>
            <person name="Slobodkin A.I."/>
        </authorList>
    </citation>
    <scope>NUCLEOTIDE SEQUENCE</scope>
    <source>
        <strain evidence="13">M08fum</strain>
    </source>
</reference>
<keyword evidence="5 10" id="KW-0489">Methyltransferase</keyword>
<evidence type="ECO:0000259" key="11">
    <source>
        <dbReference type="Pfam" id="PF04452"/>
    </source>
</evidence>
<dbReference type="GO" id="GO:0070042">
    <property type="term" value="F:rRNA (uridine-N3-)-methyltransferase activity"/>
    <property type="evidence" value="ECO:0007669"/>
    <property type="project" value="TreeGrafter"/>
</dbReference>
<dbReference type="InterPro" id="IPR046886">
    <property type="entry name" value="RsmE_MTase_dom"/>
</dbReference>
<evidence type="ECO:0000256" key="2">
    <source>
        <dbReference type="ARBA" id="ARBA00005528"/>
    </source>
</evidence>
<dbReference type="PANTHER" id="PTHR30027:SF3">
    <property type="entry name" value="16S RRNA (URACIL(1498)-N(3))-METHYLTRANSFERASE"/>
    <property type="match status" value="1"/>
</dbReference>
<protein>
    <recommendedName>
        <fullName evidence="10">Ribosomal RNA small subunit methyltransferase E</fullName>
        <ecNumber evidence="10">2.1.1.193</ecNumber>
    </recommendedName>
</protein>
<name>A0A8J6QUP0_9BACT</name>
<evidence type="ECO:0000256" key="9">
    <source>
        <dbReference type="ARBA" id="ARBA00047944"/>
    </source>
</evidence>
<keyword evidence="14" id="KW-1185">Reference proteome</keyword>
<comment type="similarity">
    <text evidence="2 10">Belongs to the RNA methyltransferase RsmE family.</text>
</comment>
<keyword evidence="3 10" id="KW-0963">Cytoplasm</keyword>
<dbReference type="Proteomes" id="UP000632828">
    <property type="component" value="Unassembled WGS sequence"/>
</dbReference>
<comment type="catalytic activity">
    <reaction evidence="9 10">
        <text>uridine(1498) in 16S rRNA + S-adenosyl-L-methionine = N(3)-methyluridine(1498) in 16S rRNA + S-adenosyl-L-homocysteine + H(+)</text>
        <dbReference type="Rhea" id="RHEA:42920"/>
        <dbReference type="Rhea" id="RHEA-COMP:10283"/>
        <dbReference type="Rhea" id="RHEA-COMP:10284"/>
        <dbReference type="ChEBI" id="CHEBI:15378"/>
        <dbReference type="ChEBI" id="CHEBI:57856"/>
        <dbReference type="ChEBI" id="CHEBI:59789"/>
        <dbReference type="ChEBI" id="CHEBI:65315"/>
        <dbReference type="ChEBI" id="CHEBI:74502"/>
        <dbReference type="EC" id="2.1.1.193"/>
    </reaction>
</comment>
<evidence type="ECO:0000256" key="3">
    <source>
        <dbReference type="ARBA" id="ARBA00022490"/>
    </source>
</evidence>
<comment type="subcellular location">
    <subcellularLocation>
        <location evidence="1 10">Cytoplasm</location>
    </subcellularLocation>
</comment>
<accession>A0A8J6QUP0</accession>
<evidence type="ECO:0000256" key="1">
    <source>
        <dbReference type="ARBA" id="ARBA00004496"/>
    </source>
</evidence>
<dbReference type="EMBL" id="JACWUN010000007">
    <property type="protein sequence ID" value="MBD1400535.1"/>
    <property type="molecule type" value="Genomic_DNA"/>
</dbReference>
<dbReference type="RefSeq" id="WP_191155147.1">
    <property type="nucleotide sequence ID" value="NZ_JACWUN010000007.1"/>
</dbReference>
<dbReference type="InterPro" id="IPR006700">
    <property type="entry name" value="RsmE"/>
</dbReference>
<evidence type="ECO:0000256" key="5">
    <source>
        <dbReference type="ARBA" id="ARBA00022603"/>
    </source>
</evidence>